<evidence type="ECO:0000313" key="8">
    <source>
        <dbReference type="EMBL" id="KFD71954.1"/>
    </source>
</evidence>
<keyword evidence="2 4" id="KW-0863">Zinc-finger</keyword>
<dbReference type="Proteomes" id="UP000030764">
    <property type="component" value="Unassembled WGS sequence"/>
</dbReference>
<feature type="non-terminal residue" evidence="7">
    <location>
        <position position="142"/>
    </location>
</feature>
<keyword evidence="9" id="KW-1185">Reference proteome</keyword>
<dbReference type="PANTHER" id="PTHR10634">
    <property type="entry name" value="AN1-TYPE ZINC FINGER PROTEIN"/>
    <property type="match status" value="1"/>
</dbReference>
<proteinExistence type="predicted"/>
<evidence type="ECO:0000259" key="6">
    <source>
        <dbReference type="PROSITE" id="PS51039"/>
    </source>
</evidence>
<keyword evidence="1" id="KW-0479">Metal-binding</keyword>
<dbReference type="InterPro" id="IPR000058">
    <property type="entry name" value="Znf_AN1"/>
</dbReference>
<dbReference type="AlphaFoldDB" id="A0A085M6F0"/>
<dbReference type="Gene3D" id="4.10.1110.10">
    <property type="entry name" value="AN1-like Zinc finger"/>
    <property type="match status" value="1"/>
</dbReference>
<dbReference type="PROSITE" id="PS51039">
    <property type="entry name" value="ZF_AN1"/>
    <property type="match status" value="1"/>
</dbReference>
<evidence type="ECO:0000313" key="9">
    <source>
        <dbReference type="Proteomes" id="UP000030764"/>
    </source>
</evidence>
<name>A0A085M6F0_9BILA</name>
<evidence type="ECO:0000256" key="2">
    <source>
        <dbReference type="ARBA" id="ARBA00022771"/>
    </source>
</evidence>
<feature type="region of interest" description="Disordered" evidence="5">
    <location>
        <begin position="51"/>
        <end position="72"/>
    </location>
</feature>
<dbReference type="InterPro" id="IPR035896">
    <property type="entry name" value="AN1-like_Znf"/>
</dbReference>
<dbReference type="SUPFAM" id="SSF118310">
    <property type="entry name" value="AN1-like Zinc finger"/>
    <property type="match status" value="1"/>
</dbReference>
<gene>
    <name evidence="7" type="ORF">M513_06287</name>
    <name evidence="8" type="ORF">M514_06287</name>
</gene>
<keyword evidence="3" id="KW-0862">Zinc</keyword>
<dbReference type="InterPro" id="IPR050652">
    <property type="entry name" value="AN1_A20_ZnFinger"/>
</dbReference>
<accession>A0A085M6F0</accession>
<evidence type="ECO:0000256" key="4">
    <source>
        <dbReference type="PROSITE-ProRule" id="PRU00449"/>
    </source>
</evidence>
<feature type="domain" description="AN1-type" evidence="6">
    <location>
        <begin position="77"/>
        <end position="123"/>
    </location>
</feature>
<dbReference type="PANTHER" id="PTHR10634:SF67">
    <property type="entry name" value="AN1-TYPE ZINC FINGER PROTEIN 3"/>
    <property type="match status" value="1"/>
</dbReference>
<dbReference type="SMART" id="SM00154">
    <property type="entry name" value="ZnF_AN1"/>
    <property type="match status" value="1"/>
</dbReference>
<organism evidence="7 9">
    <name type="scientific">Trichuris suis</name>
    <name type="common">pig whipworm</name>
    <dbReference type="NCBI Taxonomy" id="68888"/>
    <lineage>
        <taxon>Eukaryota</taxon>
        <taxon>Metazoa</taxon>
        <taxon>Ecdysozoa</taxon>
        <taxon>Nematoda</taxon>
        <taxon>Enoplea</taxon>
        <taxon>Dorylaimia</taxon>
        <taxon>Trichinellida</taxon>
        <taxon>Trichuridae</taxon>
        <taxon>Trichuris</taxon>
    </lineage>
</organism>
<dbReference type="Pfam" id="PF01428">
    <property type="entry name" value="zf-AN1"/>
    <property type="match status" value="1"/>
</dbReference>
<dbReference type="GO" id="GO:0008270">
    <property type="term" value="F:zinc ion binding"/>
    <property type="evidence" value="ECO:0007669"/>
    <property type="project" value="UniProtKB-KW"/>
</dbReference>
<dbReference type="EMBL" id="KL363223">
    <property type="protein sequence ID" value="KFD52796.1"/>
    <property type="molecule type" value="Genomic_DNA"/>
</dbReference>
<dbReference type="EMBL" id="KL367480">
    <property type="protein sequence ID" value="KFD71954.1"/>
    <property type="molecule type" value="Genomic_DNA"/>
</dbReference>
<sequence>MQGRRRGNKCDTLCVKCCSRDTPISKSGLCQKCTAASQKRDKDTVTEAVATKINEEESTKSESVHGTSTKNGQTVKNCSNNRCVMCGKKLGVIAFECYCGKAFCKMHRMPEDHKCTFDFKKLGREMVRKNNPKILPRKIEKL</sequence>
<evidence type="ECO:0000313" key="7">
    <source>
        <dbReference type="EMBL" id="KFD52796.1"/>
    </source>
</evidence>
<reference evidence="7 9" key="1">
    <citation type="journal article" date="2014" name="Nat. Genet.">
        <title>Genome and transcriptome of the porcine whipworm Trichuris suis.</title>
        <authorList>
            <person name="Jex A.R."/>
            <person name="Nejsum P."/>
            <person name="Schwarz E.M."/>
            <person name="Hu L."/>
            <person name="Young N.D."/>
            <person name="Hall R.S."/>
            <person name="Korhonen P.K."/>
            <person name="Liao S."/>
            <person name="Thamsborg S."/>
            <person name="Xia J."/>
            <person name="Xu P."/>
            <person name="Wang S."/>
            <person name="Scheerlinck J.P."/>
            <person name="Hofmann A."/>
            <person name="Sternberg P.W."/>
            <person name="Wang J."/>
            <person name="Gasser R.B."/>
        </authorList>
    </citation>
    <scope>NUCLEOTIDE SEQUENCE [LARGE SCALE GENOMIC DNA]</scope>
    <source>
        <strain evidence="8">DCEP-RM93F</strain>
        <strain evidence="7">DCEP-RM93M</strain>
    </source>
</reference>
<evidence type="ECO:0000256" key="1">
    <source>
        <dbReference type="ARBA" id="ARBA00022723"/>
    </source>
</evidence>
<evidence type="ECO:0000256" key="5">
    <source>
        <dbReference type="SAM" id="MobiDB-lite"/>
    </source>
</evidence>
<protein>
    <recommendedName>
        <fullName evidence="6">AN1-type domain-containing protein</fullName>
    </recommendedName>
</protein>
<feature type="compositionally biased region" description="Basic and acidic residues" evidence="5">
    <location>
        <begin position="53"/>
        <end position="63"/>
    </location>
</feature>
<evidence type="ECO:0000256" key="3">
    <source>
        <dbReference type="ARBA" id="ARBA00022833"/>
    </source>
</evidence>
<dbReference type="Proteomes" id="UP000030758">
    <property type="component" value="Unassembled WGS sequence"/>
</dbReference>